<dbReference type="Gene3D" id="3.30.30.40">
    <property type="match status" value="1"/>
</dbReference>
<dbReference type="InterPro" id="IPR004165">
    <property type="entry name" value="CoA_trans_fam_I"/>
</dbReference>
<dbReference type="EMBL" id="LNCU01000123">
    <property type="protein sequence ID" value="KWV45578.1"/>
    <property type="molecule type" value="Genomic_DNA"/>
</dbReference>
<dbReference type="AlphaFoldDB" id="A0A109JAX1"/>
<reference evidence="1 2" key="1">
    <citation type="submission" date="2015-11" db="EMBL/GenBank/DDBJ databases">
        <title>Draft Genome Sequence of the Strain BR 10303 (Bradyrhizobium sp.) isolated from nodules of Centrolobium paraense.</title>
        <authorList>
            <person name="Zelli J.E."/>
            <person name="Simoes-Araujo J.L."/>
            <person name="Barauna A.C."/>
            <person name="Silva K."/>
        </authorList>
    </citation>
    <scope>NUCLEOTIDE SEQUENCE [LARGE SCALE GENOMIC DNA]</scope>
    <source>
        <strain evidence="1 2">BR 10303</strain>
    </source>
</reference>
<dbReference type="Gene3D" id="3.40.1080.10">
    <property type="entry name" value="Glutaconate Coenzyme A-transferase"/>
    <property type="match status" value="1"/>
</dbReference>
<comment type="caution">
    <text evidence="1">The sequence shown here is derived from an EMBL/GenBank/DDBJ whole genome shotgun (WGS) entry which is preliminary data.</text>
</comment>
<protein>
    <submittedName>
        <fullName evidence="1">CoA synthetase</fullName>
    </submittedName>
</protein>
<dbReference type="OrthoDB" id="9777193at2"/>
<dbReference type="SMART" id="SM00882">
    <property type="entry name" value="CoA_trans"/>
    <property type="match status" value="1"/>
</dbReference>
<dbReference type="Proteomes" id="UP000057737">
    <property type="component" value="Unassembled WGS sequence"/>
</dbReference>
<keyword evidence="2" id="KW-1185">Reference proteome</keyword>
<dbReference type="Pfam" id="PF01144">
    <property type="entry name" value="CoA_trans"/>
    <property type="match status" value="1"/>
</dbReference>
<dbReference type="SUPFAM" id="SSF100950">
    <property type="entry name" value="NagB/RpiA/CoA transferase-like"/>
    <property type="match status" value="1"/>
</dbReference>
<dbReference type="GO" id="GO:0008410">
    <property type="term" value="F:CoA-transferase activity"/>
    <property type="evidence" value="ECO:0007669"/>
    <property type="project" value="InterPro"/>
</dbReference>
<sequence>MTEFVSPEAMAEMIPSGVKLGLAPDGSGSCPAMIRLLIERGIRDLHVVCAPIGGMQVDMLIGAGAISVLETSAVSLGETGGAPCFGRAIRNGKIRMLDATCPAVFAGLSAAEKGVPYMPIRGIIGSDVLENRLDWKVTTNPFDENEKIVVVAAIQPDITLIHAPEADRLGNVRLGRRREIMLLAHASKKTFVTVERISETSLLDDEKLAAGILPAMYVSAVAEYKNAAWPTGLYAEYELDAREVDNYARAARTPEGFQAYMSSARSAA</sequence>
<organism evidence="1 2">
    <name type="scientific">Bradyrhizobium macuxiense</name>
    <dbReference type="NCBI Taxonomy" id="1755647"/>
    <lineage>
        <taxon>Bacteria</taxon>
        <taxon>Pseudomonadati</taxon>
        <taxon>Pseudomonadota</taxon>
        <taxon>Alphaproteobacteria</taxon>
        <taxon>Hyphomicrobiales</taxon>
        <taxon>Nitrobacteraceae</taxon>
        <taxon>Bradyrhizobium</taxon>
    </lineage>
</organism>
<dbReference type="RefSeq" id="WP_066515422.1">
    <property type="nucleotide sequence ID" value="NZ_LNCU01000123.1"/>
</dbReference>
<dbReference type="InterPro" id="IPR037171">
    <property type="entry name" value="NagB/RpiA_transferase-like"/>
</dbReference>
<name>A0A109JAX1_9BRAD</name>
<evidence type="ECO:0000313" key="1">
    <source>
        <dbReference type="EMBL" id="KWV45578.1"/>
    </source>
</evidence>
<evidence type="ECO:0000313" key="2">
    <source>
        <dbReference type="Proteomes" id="UP000057737"/>
    </source>
</evidence>
<proteinExistence type="predicted"/>
<gene>
    <name evidence="1" type="ORF">AS156_23685</name>
</gene>
<accession>A0A109JAX1</accession>